<dbReference type="Pfam" id="PF05347">
    <property type="entry name" value="Complex1_LYR"/>
    <property type="match status" value="1"/>
</dbReference>
<dbReference type="OrthoDB" id="275715at2759"/>
<evidence type="ECO:0000313" key="4">
    <source>
        <dbReference type="Proteomes" id="UP000794436"/>
    </source>
</evidence>
<dbReference type="CDD" id="cd20251">
    <property type="entry name" value="Complex1_LYR_SF"/>
    <property type="match status" value="1"/>
</dbReference>
<dbReference type="InterPro" id="IPR008011">
    <property type="entry name" value="Complex1_LYR_dom"/>
</dbReference>
<feature type="domain" description="Complex 1 LYR protein" evidence="2">
    <location>
        <begin position="6"/>
        <end position="59"/>
    </location>
</feature>
<organism evidence="3 4">
    <name type="scientific">Pythium oligandrum</name>
    <name type="common">Mycoparasitic fungus</name>
    <dbReference type="NCBI Taxonomy" id="41045"/>
    <lineage>
        <taxon>Eukaryota</taxon>
        <taxon>Sar</taxon>
        <taxon>Stramenopiles</taxon>
        <taxon>Oomycota</taxon>
        <taxon>Peronosporomycetes</taxon>
        <taxon>Pythiales</taxon>
        <taxon>Pythiaceae</taxon>
        <taxon>Pythium</taxon>
    </lineage>
</organism>
<reference evidence="3" key="1">
    <citation type="submission" date="2019-03" db="EMBL/GenBank/DDBJ databases">
        <title>Long read genome sequence of the mycoparasitic Pythium oligandrum ATCC 38472 isolated from sugarbeet rhizosphere.</title>
        <authorList>
            <person name="Gaulin E."/>
        </authorList>
    </citation>
    <scope>NUCLEOTIDE SEQUENCE</scope>
    <source>
        <strain evidence="3">ATCC 38472_TT</strain>
    </source>
</reference>
<evidence type="ECO:0000313" key="3">
    <source>
        <dbReference type="EMBL" id="TMW62446.1"/>
    </source>
</evidence>
<dbReference type="AlphaFoldDB" id="A0A8K1FH85"/>
<accession>A0A8K1FH85</accession>
<proteinExistence type="predicted"/>
<name>A0A8K1FH85_PYTOL</name>
<dbReference type="EMBL" id="SPLM01000073">
    <property type="protein sequence ID" value="TMW62446.1"/>
    <property type="molecule type" value="Genomic_DNA"/>
</dbReference>
<protein>
    <recommendedName>
        <fullName evidence="2">Complex 1 LYR protein domain-containing protein</fullName>
    </recommendedName>
</protein>
<sequence length="101" mass="11305">MTHEQNVVRLYRRILKLAQQYPSVKRDAIIQDIKLEFHENKALTDPRMIEDKVQSARQGIRELGMYANLKPAAGAWTVDVGRDAAQGPPSTSSTKVVGDKS</sequence>
<gene>
    <name evidence="3" type="ORF">Poli38472_005064</name>
</gene>
<evidence type="ECO:0000259" key="2">
    <source>
        <dbReference type="Pfam" id="PF05347"/>
    </source>
</evidence>
<comment type="caution">
    <text evidence="3">The sequence shown here is derived from an EMBL/GenBank/DDBJ whole genome shotgun (WGS) entry which is preliminary data.</text>
</comment>
<dbReference type="Proteomes" id="UP000794436">
    <property type="component" value="Unassembled WGS sequence"/>
</dbReference>
<keyword evidence="4" id="KW-1185">Reference proteome</keyword>
<feature type="region of interest" description="Disordered" evidence="1">
    <location>
        <begin position="81"/>
        <end position="101"/>
    </location>
</feature>
<evidence type="ECO:0000256" key="1">
    <source>
        <dbReference type="SAM" id="MobiDB-lite"/>
    </source>
</evidence>